<evidence type="ECO:0000313" key="1">
    <source>
        <dbReference type="EMBL" id="KZN63331.1"/>
    </source>
</evidence>
<proteinExistence type="predicted"/>
<organism evidence="1 2">
    <name type="scientific">Pseudoalteromonas luteoviolacea S4060-1</name>
    <dbReference type="NCBI Taxonomy" id="1365257"/>
    <lineage>
        <taxon>Bacteria</taxon>
        <taxon>Pseudomonadati</taxon>
        <taxon>Pseudomonadota</taxon>
        <taxon>Gammaproteobacteria</taxon>
        <taxon>Alteromonadales</taxon>
        <taxon>Pseudoalteromonadaceae</taxon>
        <taxon>Pseudoalteromonas</taxon>
    </lineage>
</organism>
<gene>
    <name evidence="1" type="ORF">N478_03515</name>
</gene>
<sequence>MNKINKKQYELIAQLHGELSSNVDEYNSLVKDLNSRLESVISDFQQEHGDKIVSLEADMLSVTEELERLSSEQVKKLDEYISERSDKWYDTDSGIEFQHWLDDWQQFSSDVTKLPSFDCFCGIDVSLDEVITLPSIKK</sequence>
<evidence type="ECO:0000313" key="2">
    <source>
        <dbReference type="Proteomes" id="UP000076661"/>
    </source>
</evidence>
<dbReference type="AlphaFoldDB" id="A0A167KV66"/>
<dbReference type="Proteomes" id="UP000076661">
    <property type="component" value="Unassembled WGS sequence"/>
</dbReference>
<accession>A0A167KV66</accession>
<reference evidence="1 2" key="1">
    <citation type="submission" date="2013-07" db="EMBL/GenBank/DDBJ databases">
        <title>Comparative Genomic and Metabolomic Analysis of Twelve Strains of Pseudoalteromonas luteoviolacea.</title>
        <authorList>
            <person name="Vynne N.G."/>
            <person name="Mansson M."/>
            <person name="Gram L."/>
        </authorList>
    </citation>
    <scope>NUCLEOTIDE SEQUENCE [LARGE SCALE GENOMIC DNA]</scope>
    <source>
        <strain evidence="1 2">S4060-1</strain>
    </source>
</reference>
<comment type="caution">
    <text evidence="1">The sequence shown here is derived from an EMBL/GenBank/DDBJ whole genome shotgun (WGS) entry which is preliminary data.</text>
</comment>
<name>A0A167KV66_9GAMM</name>
<dbReference type="PATRIC" id="fig|1365257.3.peg.3737"/>
<protein>
    <submittedName>
        <fullName evidence="1">Uncharacterized protein</fullName>
    </submittedName>
</protein>
<dbReference type="RefSeq" id="WP_063382114.1">
    <property type="nucleotide sequence ID" value="NZ_AUXX01000034.1"/>
</dbReference>
<dbReference type="EMBL" id="AUXX01000034">
    <property type="protein sequence ID" value="KZN63331.1"/>
    <property type="molecule type" value="Genomic_DNA"/>
</dbReference>